<keyword evidence="3" id="KW-1185">Reference proteome</keyword>
<name>A0A0L8KXS3_9ACTN</name>
<dbReference type="Gene3D" id="2.130.10.10">
    <property type="entry name" value="YVTN repeat-like/Quinoprotein amine dehydrogenase"/>
    <property type="match status" value="1"/>
</dbReference>
<dbReference type="EMBL" id="LGUS01000210">
    <property type="protein sequence ID" value="KOG30614.1"/>
    <property type="molecule type" value="Genomic_DNA"/>
</dbReference>
<dbReference type="InterPro" id="IPR015943">
    <property type="entry name" value="WD40/YVTN_repeat-like_dom_sf"/>
</dbReference>
<dbReference type="RefSeq" id="WP_053192971.1">
    <property type="nucleotide sequence ID" value="NZ_KQ948988.1"/>
</dbReference>
<gene>
    <name evidence="2" type="ORF">ADK37_34315</name>
</gene>
<dbReference type="Proteomes" id="UP000037251">
    <property type="component" value="Unassembled WGS sequence"/>
</dbReference>
<sequence>MPEPTGWGRGTCGGPAQPPHHDTGPTLLVPGQAYGLALSPDGRTLWVSPSDGDSVTPVDTATGAPGPGVEVGGSASDVGLDWNGATAYVTTADGNALVPVDTAKGTAGAPLATGAYPLAVALTPVPVK</sequence>
<evidence type="ECO:0000313" key="3">
    <source>
        <dbReference type="Proteomes" id="UP000037251"/>
    </source>
</evidence>
<reference evidence="3" key="1">
    <citation type="submission" date="2015-07" db="EMBL/GenBank/DDBJ databases">
        <authorList>
            <person name="Ju K.-S."/>
            <person name="Doroghazi J.R."/>
            <person name="Metcalf W.W."/>
        </authorList>
    </citation>
    <scope>NUCLEOTIDE SEQUENCE [LARGE SCALE GENOMIC DNA]</scope>
    <source>
        <strain evidence="3">NRRL 2290</strain>
    </source>
</reference>
<organism evidence="2 3">
    <name type="scientific">Streptomyces resistomycificus</name>
    <dbReference type="NCBI Taxonomy" id="67356"/>
    <lineage>
        <taxon>Bacteria</taxon>
        <taxon>Bacillati</taxon>
        <taxon>Actinomycetota</taxon>
        <taxon>Actinomycetes</taxon>
        <taxon>Kitasatosporales</taxon>
        <taxon>Streptomycetaceae</taxon>
        <taxon>Streptomyces</taxon>
        <taxon>Streptomyces aurantiacus group</taxon>
    </lineage>
</organism>
<comment type="caution">
    <text evidence="2">The sequence shown here is derived from an EMBL/GenBank/DDBJ whole genome shotgun (WGS) entry which is preliminary data.</text>
</comment>
<evidence type="ECO:0000313" key="2">
    <source>
        <dbReference type="EMBL" id="KOG30614.1"/>
    </source>
</evidence>
<dbReference type="STRING" id="67356.AQJ84_00755"/>
<proteinExistence type="predicted"/>
<evidence type="ECO:0000256" key="1">
    <source>
        <dbReference type="SAM" id="MobiDB-lite"/>
    </source>
</evidence>
<dbReference type="PANTHER" id="PTHR47197:SF3">
    <property type="entry name" value="DIHYDRO-HEME D1 DEHYDROGENASE"/>
    <property type="match status" value="1"/>
</dbReference>
<dbReference type="SUPFAM" id="SSF51004">
    <property type="entry name" value="C-terminal (heme d1) domain of cytochrome cd1-nitrite reductase"/>
    <property type="match status" value="1"/>
</dbReference>
<protein>
    <submittedName>
        <fullName evidence="2">Uncharacterized protein</fullName>
    </submittedName>
</protein>
<dbReference type="PATRIC" id="fig|67356.5.peg.7338"/>
<dbReference type="AlphaFoldDB" id="A0A0L8KXS3"/>
<accession>A0A0L8KXS3</accession>
<feature type="region of interest" description="Disordered" evidence="1">
    <location>
        <begin position="1"/>
        <end position="74"/>
    </location>
</feature>
<dbReference type="InterPro" id="IPR051200">
    <property type="entry name" value="Host-pathogen_enzymatic-act"/>
</dbReference>
<dbReference type="PANTHER" id="PTHR47197">
    <property type="entry name" value="PROTEIN NIRF"/>
    <property type="match status" value="1"/>
</dbReference>
<dbReference type="eggNOG" id="COG3391">
    <property type="taxonomic scope" value="Bacteria"/>
</dbReference>
<dbReference type="InterPro" id="IPR011048">
    <property type="entry name" value="Haem_d1_sf"/>
</dbReference>